<dbReference type="InterPro" id="IPR020583">
    <property type="entry name" value="Inositol_monoP_metal-BS"/>
</dbReference>
<dbReference type="Proteomes" id="UP000024547">
    <property type="component" value="Unassembled WGS sequence"/>
</dbReference>
<proteinExistence type="inferred from homology"/>
<dbReference type="Gene3D" id="3.30.540.10">
    <property type="entry name" value="Fructose-1,6-Bisphosphatase, subunit A, domain 1"/>
    <property type="match status" value="1"/>
</dbReference>
<organism evidence="6 7">
    <name type="scientific">Hyphomonas atlantica</name>
    <dbReference type="NCBI Taxonomy" id="1280948"/>
    <lineage>
        <taxon>Bacteria</taxon>
        <taxon>Pseudomonadati</taxon>
        <taxon>Pseudomonadota</taxon>
        <taxon>Alphaproteobacteria</taxon>
        <taxon>Hyphomonadales</taxon>
        <taxon>Hyphomonadaceae</taxon>
        <taxon>Hyphomonas</taxon>
    </lineage>
</organism>
<evidence type="ECO:0000313" key="6">
    <source>
        <dbReference type="EMBL" id="KCZ58249.1"/>
    </source>
</evidence>
<dbReference type="GO" id="GO:0046872">
    <property type="term" value="F:metal ion binding"/>
    <property type="evidence" value="ECO:0007669"/>
    <property type="project" value="UniProtKB-KW"/>
</dbReference>
<comment type="cofactor">
    <cofactor evidence="5">
        <name>Mg(2+)</name>
        <dbReference type="ChEBI" id="CHEBI:18420"/>
    </cofactor>
</comment>
<dbReference type="AlphaFoldDB" id="A0A059DXX3"/>
<feature type="binding site" evidence="5">
    <location>
        <position position="215"/>
    </location>
    <ligand>
        <name>Mg(2+)</name>
        <dbReference type="ChEBI" id="CHEBI:18420"/>
        <label>1</label>
        <note>catalytic</note>
    </ligand>
</feature>
<dbReference type="PANTHER" id="PTHR20854">
    <property type="entry name" value="INOSITOL MONOPHOSPHATASE"/>
    <property type="match status" value="1"/>
</dbReference>
<evidence type="ECO:0000256" key="3">
    <source>
        <dbReference type="ARBA" id="ARBA00022801"/>
    </source>
</evidence>
<dbReference type="PATRIC" id="fig|1280948.3.peg.3192"/>
<dbReference type="Gene3D" id="3.30.70.2400">
    <property type="entry name" value="Uncharacterised protein PF13773, DUF4170"/>
    <property type="match status" value="1"/>
</dbReference>
<evidence type="ECO:0000256" key="4">
    <source>
        <dbReference type="ARBA" id="ARBA00022842"/>
    </source>
</evidence>
<dbReference type="PRINTS" id="PR00377">
    <property type="entry name" value="IMPHPHTASES"/>
</dbReference>
<comment type="similarity">
    <text evidence="1">Belongs to the inositol monophosphatase superfamily.</text>
</comment>
<dbReference type="Pfam" id="PF00459">
    <property type="entry name" value="Inositol_P"/>
    <property type="match status" value="1"/>
</dbReference>
<evidence type="ECO:0008006" key="8">
    <source>
        <dbReference type="Google" id="ProtNLM"/>
    </source>
</evidence>
<dbReference type="GO" id="GO:0007165">
    <property type="term" value="P:signal transduction"/>
    <property type="evidence" value="ECO:0007669"/>
    <property type="project" value="TreeGrafter"/>
</dbReference>
<dbReference type="GO" id="GO:0046854">
    <property type="term" value="P:phosphatidylinositol phosphate biosynthetic process"/>
    <property type="evidence" value="ECO:0007669"/>
    <property type="project" value="InterPro"/>
</dbReference>
<keyword evidence="2 5" id="KW-0479">Metal-binding</keyword>
<evidence type="ECO:0000256" key="5">
    <source>
        <dbReference type="PIRSR" id="PIRSR600760-2"/>
    </source>
</evidence>
<comment type="caution">
    <text evidence="6">The sequence shown here is derived from an EMBL/GenBank/DDBJ whole genome shotgun (WGS) entry which is preliminary data.</text>
</comment>
<dbReference type="GO" id="GO:0008934">
    <property type="term" value="F:inositol monophosphate 1-phosphatase activity"/>
    <property type="evidence" value="ECO:0007669"/>
    <property type="project" value="TreeGrafter"/>
</dbReference>
<dbReference type="GeneID" id="92500445"/>
<dbReference type="CDD" id="cd01638">
    <property type="entry name" value="CysQ"/>
    <property type="match status" value="1"/>
</dbReference>
<keyword evidence="4 5" id="KW-0460">Magnesium</keyword>
<dbReference type="InterPro" id="IPR000760">
    <property type="entry name" value="Inositol_monophosphatase-like"/>
</dbReference>
<dbReference type="PROSITE" id="PS00630">
    <property type="entry name" value="IMP_2"/>
    <property type="match status" value="1"/>
</dbReference>
<evidence type="ECO:0000313" key="7">
    <source>
        <dbReference type="Proteomes" id="UP000024547"/>
    </source>
</evidence>
<feature type="binding site" evidence="5">
    <location>
        <position position="74"/>
    </location>
    <ligand>
        <name>Mg(2+)</name>
        <dbReference type="ChEBI" id="CHEBI:18420"/>
        <label>1</label>
        <note>catalytic</note>
    </ligand>
</feature>
<dbReference type="InterPro" id="IPR020550">
    <property type="entry name" value="Inositol_monophosphatase_CS"/>
</dbReference>
<dbReference type="PANTHER" id="PTHR20854:SF4">
    <property type="entry name" value="INOSITOL-1-MONOPHOSPHATASE-RELATED"/>
    <property type="match status" value="1"/>
</dbReference>
<evidence type="ECO:0000256" key="2">
    <source>
        <dbReference type="ARBA" id="ARBA00022723"/>
    </source>
</evidence>
<feature type="binding site" evidence="5">
    <location>
        <position position="92"/>
    </location>
    <ligand>
        <name>Mg(2+)</name>
        <dbReference type="ChEBI" id="CHEBI:18420"/>
        <label>1</label>
        <note>catalytic</note>
    </ligand>
</feature>
<reference evidence="6 7" key="1">
    <citation type="journal article" date="2014" name="Antonie Van Leeuwenhoek">
        <title>Hyphomonas beringensis sp. nov. and Hyphomonas chukchiensis sp. nov., isolated from surface seawater of the Bering Sea and Chukchi Sea.</title>
        <authorList>
            <person name="Li C."/>
            <person name="Lai Q."/>
            <person name="Li G."/>
            <person name="Dong C."/>
            <person name="Wang J."/>
            <person name="Liao Y."/>
            <person name="Shao Z."/>
        </authorList>
    </citation>
    <scope>NUCLEOTIDE SEQUENCE [LARGE SCALE GENOMIC DNA]</scope>
    <source>
        <strain evidence="6 7">22II1-22F38</strain>
    </source>
</reference>
<accession>A0A059DXX3</accession>
<dbReference type="STRING" id="1280948.HY36_10335"/>
<keyword evidence="7" id="KW-1185">Reference proteome</keyword>
<evidence type="ECO:0000256" key="1">
    <source>
        <dbReference type="ARBA" id="ARBA00009759"/>
    </source>
</evidence>
<dbReference type="eggNOG" id="COG0483">
    <property type="taxonomic scope" value="Bacteria"/>
</dbReference>
<feature type="binding site" evidence="5">
    <location>
        <position position="95"/>
    </location>
    <ligand>
        <name>Mg(2+)</name>
        <dbReference type="ChEBI" id="CHEBI:18420"/>
        <label>1</label>
        <note>catalytic</note>
    </ligand>
</feature>
<dbReference type="SUPFAM" id="SSF56655">
    <property type="entry name" value="Carbohydrate phosphatase"/>
    <property type="match status" value="1"/>
</dbReference>
<feature type="binding site" evidence="5">
    <location>
        <position position="94"/>
    </location>
    <ligand>
        <name>Mg(2+)</name>
        <dbReference type="ChEBI" id="CHEBI:18420"/>
        <label>1</label>
        <note>catalytic</note>
    </ligand>
</feature>
<name>A0A059DXX3_9PROT</name>
<dbReference type="EMBL" id="AWFH01000061">
    <property type="protein sequence ID" value="KCZ58249.1"/>
    <property type="molecule type" value="Genomic_DNA"/>
</dbReference>
<dbReference type="Pfam" id="PF13773">
    <property type="entry name" value="DUF4170"/>
    <property type="match status" value="1"/>
</dbReference>
<dbReference type="InterPro" id="IPR025226">
    <property type="entry name" value="DUF4170"/>
</dbReference>
<dbReference type="GO" id="GO:0006020">
    <property type="term" value="P:inositol metabolic process"/>
    <property type="evidence" value="ECO:0007669"/>
    <property type="project" value="TreeGrafter"/>
</dbReference>
<keyword evidence="3" id="KW-0378">Hydrolase</keyword>
<gene>
    <name evidence="6" type="ORF">HY36_10335</name>
</gene>
<dbReference type="PROSITE" id="PS00629">
    <property type="entry name" value="IMP_1"/>
    <property type="match status" value="1"/>
</dbReference>
<protein>
    <recommendedName>
        <fullName evidence="8">Inositol monophosphatase</fullName>
    </recommendedName>
</protein>
<sequence>MRAADRTLFEDMKILRELAQEAGKLAQSFMQGDNQAETWQKTGGSPVTEADMAVNQLCADRLTQFRPEYGWLSEETLDNPDARRRDRCWVVDPIDGTRAYIRGDPYWCIGLAIVEEGEAVGGVLYAPELDEFYEAHRGQGAFLNGAAIRVSECTSEEGCRLIAAEQMLEHPGWPEPWPPLTIARPKPNSTLLRMAFVAAGKWDATLVLGEKSDWDLAAGTVLIEEAGGVATTHRGEKLIFNRAVPAQRSVIASGNALHPLLVRRSEFVTIPDPQERAPKPAPAETTEPVKMGDTNVQTKQLLHIVFGGELKDVTEVEFEDLSKVDFVGAFPNYKAAYDAWKNAAQRTVDSAETRYFILHAHKLLDPETGDHHHV</sequence>
<dbReference type="RefSeq" id="WP_241764234.1">
    <property type="nucleotide sequence ID" value="NZ_AWFH01000061.1"/>
</dbReference>
<dbReference type="Gene3D" id="3.40.190.80">
    <property type="match status" value="1"/>
</dbReference>